<dbReference type="GO" id="GO:1904047">
    <property type="term" value="F:S-adenosyl-L-methionine binding"/>
    <property type="evidence" value="ECO:0007669"/>
    <property type="project" value="UniProtKB-UniRule"/>
</dbReference>
<dbReference type="SFLD" id="SFLDS00029">
    <property type="entry name" value="Radical_SAM"/>
    <property type="match status" value="1"/>
</dbReference>
<dbReference type="STRING" id="99656.SAMN05421659_11679"/>
<dbReference type="Proteomes" id="UP000199701">
    <property type="component" value="Unassembled WGS sequence"/>
</dbReference>
<comment type="pathway">
    <text evidence="8">Purine metabolism; 7-cyano-7-deazaguanine biosynthesis.</text>
</comment>
<keyword evidence="1 8" id="KW-0004">4Fe-4S</keyword>
<feature type="binding site" evidence="8">
    <location>
        <position position="32"/>
    </location>
    <ligand>
        <name>[4Fe-4S] cluster</name>
        <dbReference type="ChEBI" id="CHEBI:49883"/>
        <note>4Fe-4S-S-AdoMet</note>
    </ligand>
</feature>
<accession>A0A1I0RJ12</accession>
<evidence type="ECO:0000313" key="11">
    <source>
        <dbReference type="Proteomes" id="UP000199701"/>
    </source>
</evidence>
<keyword evidence="2 8" id="KW-0949">S-adenosyl-L-methionine</keyword>
<feature type="binding site" evidence="8">
    <location>
        <begin position="38"/>
        <end position="40"/>
    </location>
    <ligand>
        <name>S-adenosyl-L-methionine</name>
        <dbReference type="ChEBI" id="CHEBI:59789"/>
    </ligand>
</feature>
<feature type="binding site" evidence="8">
    <location>
        <position position="28"/>
    </location>
    <ligand>
        <name>substrate</name>
    </ligand>
</feature>
<dbReference type="GO" id="GO:0000287">
    <property type="term" value="F:magnesium ion binding"/>
    <property type="evidence" value="ECO:0007669"/>
    <property type="project" value="UniProtKB-UniRule"/>
</dbReference>
<evidence type="ECO:0000256" key="5">
    <source>
        <dbReference type="ARBA" id="ARBA00023004"/>
    </source>
</evidence>
<comment type="function">
    <text evidence="8">Catalyzes the complex heterocyclic radical-mediated conversion of 6-carboxy-5,6,7,8-tetrahydropterin (CPH4) to 7-carboxy-7-deazaguanine (CDG), a step common to the biosynthetic pathways of all 7-deazapurine-containing compounds.</text>
</comment>
<feature type="binding site" evidence="8">
    <location>
        <position position="76"/>
    </location>
    <ligand>
        <name>S-adenosyl-L-methionine</name>
        <dbReference type="ChEBI" id="CHEBI:59789"/>
    </ligand>
</feature>
<dbReference type="UniPathway" id="UPA00391"/>
<evidence type="ECO:0000256" key="2">
    <source>
        <dbReference type="ARBA" id="ARBA00022691"/>
    </source>
</evidence>
<dbReference type="InterPro" id="IPR024924">
    <property type="entry name" value="7-CO-7-deazaguanine_synth-like"/>
</dbReference>
<reference evidence="10 11" key="1">
    <citation type="submission" date="2016-10" db="EMBL/GenBank/DDBJ databases">
        <authorList>
            <person name="de Groot N.N."/>
        </authorList>
    </citation>
    <scope>NUCLEOTIDE SEQUENCE [LARGE SCALE GENOMIC DNA]</scope>
    <source>
        <strain evidence="10 11">DSM 9179</strain>
    </source>
</reference>
<dbReference type="Gene3D" id="3.20.20.70">
    <property type="entry name" value="Aldolase class I"/>
    <property type="match status" value="1"/>
</dbReference>
<feature type="binding site" evidence="8">
    <location>
        <position position="74"/>
    </location>
    <ligand>
        <name>substrate</name>
    </ligand>
</feature>
<keyword evidence="6 8" id="KW-0411">Iron-sulfur</keyword>
<evidence type="ECO:0000256" key="7">
    <source>
        <dbReference type="ARBA" id="ARBA00023239"/>
    </source>
</evidence>
<dbReference type="HAMAP" id="MF_00917">
    <property type="entry name" value="QueE"/>
    <property type="match status" value="1"/>
</dbReference>
<dbReference type="NCBIfam" id="TIGR03963">
    <property type="entry name" value="rSAM_QueE_Clost"/>
    <property type="match status" value="1"/>
</dbReference>
<dbReference type="EMBL" id="FOJI01000016">
    <property type="protein sequence ID" value="SEW40967.1"/>
    <property type="molecule type" value="Genomic_DNA"/>
</dbReference>
<evidence type="ECO:0000256" key="8">
    <source>
        <dbReference type="HAMAP-Rule" id="MF_00917"/>
    </source>
</evidence>
<evidence type="ECO:0000313" key="10">
    <source>
        <dbReference type="EMBL" id="SEW40967.1"/>
    </source>
</evidence>
<dbReference type="OrthoDB" id="9792276at2"/>
<organism evidence="10 11">
    <name type="scientific">[Clostridium] fimetarium</name>
    <dbReference type="NCBI Taxonomy" id="99656"/>
    <lineage>
        <taxon>Bacteria</taxon>
        <taxon>Bacillati</taxon>
        <taxon>Bacillota</taxon>
        <taxon>Clostridia</taxon>
        <taxon>Lachnospirales</taxon>
        <taxon>Lachnospiraceae</taxon>
    </lineage>
</organism>
<keyword evidence="8" id="KW-0671">Queuosine biosynthesis</keyword>
<keyword evidence="4 8" id="KW-0460">Magnesium</keyword>
<dbReference type="RefSeq" id="WP_092456532.1">
    <property type="nucleotide sequence ID" value="NZ_FOJI01000016.1"/>
</dbReference>
<dbReference type="SUPFAM" id="SSF102114">
    <property type="entry name" value="Radical SAM enzymes"/>
    <property type="match status" value="1"/>
</dbReference>
<dbReference type="PROSITE" id="PS51918">
    <property type="entry name" value="RADICAL_SAM"/>
    <property type="match status" value="1"/>
</dbReference>
<dbReference type="InterPro" id="IPR023868">
    <property type="entry name" value="7-CO-7-deazaGua_synth_put_Clo"/>
</dbReference>
<evidence type="ECO:0000256" key="1">
    <source>
        <dbReference type="ARBA" id="ARBA00022485"/>
    </source>
</evidence>
<name>A0A1I0RJ12_9FIRM</name>
<dbReference type="EC" id="4.3.99.3" evidence="8"/>
<dbReference type="PIRSF" id="PIRSF000370">
    <property type="entry name" value="QueE"/>
    <property type="match status" value="1"/>
</dbReference>
<comment type="subunit">
    <text evidence="8">Homodimer.</text>
</comment>
<gene>
    <name evidence="8" type="primary">queE</name>
    <name evidence="10" type="ORF">SAMN05421659_11679</name>
</gene>
<feature type="binding site" evidence="8">
    <location>
        <position position="39"/>
    </location>
    <ligand>
        <name>[4Fe-4S] cluster</name>
        <dbReference type="ChEBI" id="CHEBI:49883"/>
        <note>4Fe-4S-S-AdoMet</note>
    </ligand>
</feature>
<comment type="cofactor">
    <cofactor evidence="8">
        <name>S-adenosyl-L-methionine</name>
        <dbReference type="ChEBI" id="CHEBI:59789"/>
    </cofactor>
    <text evidence="8">Binds 1 S-adenosyl-L-methionine per subunit.</text>
</comment>
<comment type="caution">
    <text evidence="8">Lacks conserved residue(s) required for the propagation of feature annotation.</text>
</comment>
<dbReference type="InterPro" id="IPR013785">
    <property type="entry name" value="Aldolase_TIM"/>
</dbReference>
<comment type="catalytic activity">
    <reaction evidence="8">
        <text>6-carboxy-5,6,7,8-tetrahydropterin + H(+) = 7-carboxy-7-carbaguanine + NH4(+)</text>
        <dbReference type="Rhea" id="RHEA:27974"/>
        <dbReference type="ChEBI" id="CHEBI:15378"/>
        <dbReference type="ChEBI" id="CHEBI:28938"/>
        <dbReference type="ChEBI" id="CHEBI:61032"/>
        <dbReference type="ChEBI" id="CHEBI:61036"/>
        <dbReference type="EC" id="4.3.99.3"/>
    </reaction>
</comment>
<proteinExistence type="inferred from homology"/>
<keyword evidence="3 8" id="KW-0479">Metal-binding</keyword>
<dbReference type="GO" id="GO:0016840">
    <property type="term" value="F:carbon-nitrogen lyase activity"/>
    <property type="evidence" value="ECO:0007669"/>
    <property type="project" value="UniProtKB-UniRule"/>
</dbReference>
<evidence type="ECO:0000256" key="4">
    <source>
        <dbReference type="ARBA" id="ARBA00022842"/>
    </source>
</evidence>
<dbReference type="InterPro" id="IPR007197">
    <property type="entry name" value="rSAM"/>
</dbReference>
<feature type="binding site" evidence="8">
    <location>
        <position position="41"/>
    </location>
    <ligand>
        <name>Mg(2+)</name>
        <dbReference type="ChEBI" id="CHEBI:18420"/>
    </ligand>
</feature>
<sequence>MSQYKVVEKFVSINGEGVFAGQLAVFIRFQGCNLSCSFCDTLWANAKNAPYTLMSEHQIYDYIKETGIKNVTLTGGEPLLVPDILTLLQLLATDQFLRVEIETNGSIALDSFVGISNSPTFTMDYKLPGSLMEANMLVSNFNILSKQDTVKFVVGSTEDLNRAKDIITIYGLTTKCHVYISPVFGKIQLQEIVDFLIANCLNDVTMQIQMHKVIWDPNKRGV</sequence>
<feature type="domain" description="Radical SAM core" evidence="9">
    <location>
        <begin position="19"/>
        <end position="222"/>
    </location>
</feature>
<keyword evidence="11" id="KW-1185">Reference proteome</keyword>
<dbReference type="PANTHER" id="PTHR42836:SF1">
    <property type="entry name" value="7-CARBOXY-7-DEAZAGUANINE SYNTHASE"/>
    <property type="match status" value="1"/>
</dbReference>
<keyword evidence="5 8" id="KW-0408">Iron</keyword>
<dbReference type="Pfam" id="PF04055">
    <property type="entry name" value="Radical_SAM"/>
    <property type="match status" value="1"/>
</dbReference>
<dbReference type="CDD" id="cd01335">
    <property type="entry name" value="Radical_SAM"/>
    <property type="match status" value="1"/>
</dbReference>
<dbReference type="InterPro" id="IPR058240">
    <property type="entry name" value="rSAM_sf"/>
</dbReference>
<dbReference type="AlphaFoldDB" id="A0A1I0RJ12"/>
<dbReference type="PANTHER" id="PTHR42836">
    <property type="entry name" value="7-CARBOXY-7-DEAZAGUANINE SYNTHASE"/>
    <property type="match status" value="1"/>
</dbReference>
<comment type="cofactor">
    <cofactor evidence="8">
        <name>[4Fe-4S] cluster</name>
        <dbReference type="ChEBI" id="CHEBI:49883"/>
    </cofactor>
    <text evidence="8">Binds 1 [4Fe-4S] cluster. The cluster is coordinated with 3 cysteines and an exchangeable S-adenosyl-L-methionine.</text>
</comment>
<comment type="similarity">
    <text evidence="8">Belongs to the radical SAM superfamily. 7-carboxy-7-deazaguanine synthase family.</text>
</comment>
<evidence type="ECO:0000259" key="9">
    <source>
        <dbReference type="PROSITE" id="PS51918"/>
    </source>
</evidence>
<dbReference type="GO" id="GO:0008616">
    <property type="term" value="P:tRNA queuosine(34) biosynthetic process"/>
    <property type="evidence" value="ECO:0007669"/>
    <property type="project" value="UniProtKB-UniRule"/>
</dbReference>
<feature type="binding site" evidence="8">
    <location>
        <begin position="13"/>
        <end position="15"/>
    </location>
    <ligand>
        <name>substrate</name>
    </ligand>
</feature>
<evidence type="ECO:0000256" key="6">
    <source>
        <dbReference type="ARBA" id="ARBA00023014"/>
    </source>
</evidence>
<keyword evidence="7 8" id="KW-0456">Lyase</keyword>
<protein>
    <recommendedName>
        <fullName evidence="8">7-carboxy-7-deazaguanine synthase</fullName>
        <shortName evidence="8">CDG synthase</shortName>
        <ecNumber evidence="8">4.3.99.3</ecNumber>
    </recommendedName>
    <alternativeName>
        <fullName evidence="8">Queuosine biosynthesis protein QueE</fullName>
    </alternativeName>
</protein>
<dbReference type="GO" id="GO:0051539">
    <property type="term" value="F:4 iron, 4 sulfur cluster binding"/>
    <property type="evidence" value="ECO:0007669"/>
    <property type="project" value="UniProtKB-UniRule"/>
</dbReference>
<feature type="binding site" evidence="8">
    <location>
        <position position="36"/>
    </location>
    <ligand>
        <name>[4Fe-4S] cluster</name>
        <dbReference type="ChEBI" id="CHEBI:49883"/>
        <note>4Fe-4S-S-AdoMet</note>
    </ligand>
</feature>
<comment type="cofactor">
    <cofactor evidence="8">
        <name>Mg(2+)</name>
        <dbReference type="ChEBI" id="CHEBI:18420"/>
    </cofactor>
</comment>
<evidence type="ECO:0000256" key="3">
    <source>
        <dbReference type="ARBA" id="ARBA00022723"/>
    </source>
</evidence>